<evidence type="ECO:0000256" key="1">
    <source>
        <dbReference type="SAM" id="SignalP"/>
    </source>
</evidence>
<organism evidence="2 3">
    <name type="scientific">Heterodermia speciosa</name>
    <dbReference type="NCBI Taxonomy" id="116794"/>
    <lineage>
        <taxon>Eukaryota</taxon>
        <taxon>Fungi</taxon>
        <taxon>Dikarya</taxon>
        <taxon>Ascomycota</taxon>
        <taxon>Pezizomycotina</taxon>
        <taxon>Lecanoromycetes</taxon>
        <taxon>OSLEUM clade</taxon>
        <taxon>Lecanoromycetidae</taxon>
        <taxon>Caliciales</taxon>
        <taxon>Physciaceae</taxon>
        <taxon>Heterodermia</taxon>
    </lineage>
</organism>
<gene>
    <name evidence="2" type="ORF">HETSPECPRED_002349</name>
</gene>
<dbReference type="AlphaFoldDB" id="A0A8H3EZ62"/>
<dbReference type="EMBL" id="CAJPDS010000015">
    <property type="protein sequence ID" value="CAF9915282.1"/>
    <property type="molecule type" value="Genomic_DNA"/>
</dbReference>
<keyword evidence="1" id="KW-0732">Signal</keyword>
<protein>
    <submittedName>
        <fullName evidence="2">Uncharacterized protein</fullName>
    </submittedName>
</protein>
<dbReference type="OrthoDB" id="5398888at2759"/>
<proteinExistence type="predicted"/>
<evidence type="ECO:0000313" key="2">
    <source>
        <dbReference type="EMBL" id="CAF9915282.1"/>
    </source>
</evidence>
<feature type="chain" id="PRO_5034880779" evidence="1">
    <location>
        <begin position="19"/>
        <end position="167"/>
    </location>
</feature>
<comment type="caution">
    <text evidence="2">The sequence shown here is derived from an EMBL/GenBank/DDBJ whole genome shotgun (WGS) entry which is preliminary data.</text>
</comment>
<sequence length="167" mass="18953">MQRPSLSLLILLLQPLYAISVIIRPFLPSLNTAYNHTHLRFPLSFLPAHCTRIENPRSSGLDPTVCAQLAQATCIRFVVSPRVDRNRWIWLEQPGCAYGYYLPREAGMPTSDECHEILGSIQSLCARDERFNAGSVNVRDLPHFADDGSATFDREGRWIMAPERLTR</sequence>
<dbReference type="Proteomes" id="UP000664521">
    <property type="component" value="Unassembled WGS sequence"/>
</dbReference>
<evidence type="ECO:0000313" key="3">
    <source>
        <dbReference type="Proteomes" id="UP000664521"/>
    </source>
</evidence>
<keyword evidence="3" id="KW-1185">Reference proteome</keyword>
<accession>A0A8H3EZ62</accession>
<reference evidence="2" key="1">
    <citation type="submission" date="2021-03" db="EMBL/GenBank/DDBJ databases">
        <authorList>
            <person name="Tagirdzhanova G."/>
        </authorList>
    </citation>
    <scope>NUCLEOTIDE SEQUENCE</scope>
</reference>
<name>A0A8H3EZ62_9LECA</name>
<feature type="signal peptide" evidence="1">
    <location>
        <begin position="1"/>
        <end position="18"/>
    </location>
</feature>